<evidence type="ECO:0000256" key="9">
    <source>
        <dbReference type="SAM" id="MobiDB-lite"/>
    </source>
</evidence>
<protein>
    <recommendedName>
        <fullName evidence="11">Ionotropic glutamate receptor C-terminal domain-containing protein</fullName>
    </recommendedName>
</protein>
<keyword evidence="7" id="KW-0675">Receptor</keyword>
<evidence type="ECO:0000256" key="5">
    <source>
        <dbReference type="ARBA" id="ARBA00022989"/>
    </source>
</evidence>
<dbReference type="EMBL" id="NEVH01018390">
    <property type="protein sequence ID" value="PNF23358.1"/>
    <property type="molecule type" value="Genomic_DNA"/>
</dbReference>
<evidence type="ECO:0000256" key="4">
    <source>
        <dbReference type="ARBA" id="ARBA00022692"/>
    </source>
</evidence>
<reference evidence="12 13" key="1">
    <citation type="submission" date="2017-12" db="EMBL/GenBank/DDBJ databases">
        <title>Hemimetabolous genomes reveal molecular basis of termite eusociality.</title>
        <authorList>
            <person name="Harrison M.C."/>
            <person name="Jongepier E."/>
            <person name="Robertson H.M."/>
            <person name="Arning N."/>
            <person name="Bitard-Feildel T."/>
            <person name="Chao H."/>
            <person name="Childers C.P."/>
            <person name="Dinh H."/>
            <person name="Doddapaneni H."/>
            <person name="Dugan S."/>
            <person name="Gowin J."/>
            <person name="Greiner C."/>
            <person name="Han Y."/>
            <person name="Hu H."/>
            <person name="Hughes D.S.T."/>
            <person name="Huylmans A.-K."/>
            <person name="Kemena C."/>
            <person name="Kremer L.P.M."/>
            <person name="Lee S.L."/>
            <person name="Lopez-Ezquerra A."/>
            <person name="Mallet L."/>
            <person name="Monroy-Kuhn J.M."/>
            <person name="Moser A."/>
            <person name="Murali S.C."/>
            <person name="Muzny D.M."/>
            <person name="Otani S."/>
            <person name="Piulachs M.-D."/>
            <person name="Poelchau M."/>
            <person name="Qu J."/>
            <person name="Schaub F."/>
            <person name="Wada-Katsumata A."/>
            <person name="Worley K.C."/>
            <person name="Xie Q."/>
            <person name="Ylla G."/>
            <person name="Poulsen M."/>
            <person name="Gibbs R.A."/>
            <person name="Schal C."/>
            <person name="Richards S."/>
            <person name="Belles X."/>
            <person name="Korb J."/>
            <person name="Bornberg-Bauer E."/>
        </authorList>
    </citation>
    <scope>NUCLEOTIDE SEQUENCE [LARGE SCALE GENOMIC DNA]</scope>
    <source>
        <tissue evidence="12">Whole body</tissue>
    </source>
</reference>
<keyword evidence="8" id="KW-0325">Glycoprotein</keyword>
<dbReference type="Proteomes" id="UP000235965">
    <property type="component" value="Unassembled WGS sequence"/>
</dbReference>
<dbReference type="InterPro" id="IPR052192">
    <property type="entry name" value="Insect_Ionotropic_Sensory_Rcpt"/>
</dbReference>
<gene>
    <name evidence="12" type="ORF">B7P43_G13188</name>
</gene>
<dbReference type="PANTHER" id="PTHR42643">
    <property type="entry name" value="IONOTROPIC RECEPTOR 20A-RELATED"/>
    <property type="match status" value="1"/>
</dbReference>
<dbReference type="GO" id="GO:0005886">
    <property type="term" value="C:plasma membrane"/>
    <property type="evidence" value="ECO:0007669"/>
    <property type="project" value="UniProtKB-SubCell"/>
</dbReference>
<comment type="similarity">
    <text evidence="2">Belongs to the glutamate-gated ion channel (TC 1.A.10.1) family.</text>
</comment>
<keyword evidence="6 10" id="KW-0472">Membrane</keyword>
<evidence type="ECO:0000256" key="8">
    <source>
        <dbReference type="ARBA" id="ARBA00023180"/>
    </source>
</evidence>
<keyword evidence="4 10" id="KW-0812">Transmembrane</keyword>
<dbReference type="GO" id="GO:0015276">
    <property type="term" value="F:ligand-gated monoatomic ion channel activity"/>
    <property type="evidence" value="ECO:0007669"/>
    <property type="project" value="InterPro"/>
</dbReference>
<feature type="transmembrane region" description="Helical" evidence="10">
    <location>
        <begin position="57"/>
        <end position="81"/>
    </location>
</feature>
<organism evidence="12 13">
    <name type="scientific">Cryptotermes secundus</name>
    <dbReference type="NCBI Taxonomy" id="105785"/>
    <lineage>
        <taxon>Eukaryota</taxon>
        <taxon>Metazoa</taxon>
        <taxon>Ecdysozoa</taxon>
        <taxon>Arthropoda</taxon>
        <taxon>Hexapoda</taxon>
        <taxon>Insecta</taxon>
        <taxon>Pterygota</taxon>
        <taxon>Neoptera</taxon>
        <taxon>Polyneoptera</taxon>
        <taxon>Dictyoptera</taxon>
        <taxon>Blattodea</taxon>
        <taxon>Blattoidea</taxon>
        <taxon>Termitoidae</taxon>
        <taxon>Kalotermitidae</taxon>
        <taxon>Cryptotermitinae</taxon>
        <taxon>Cryptotermes</taxon>
    </lineage>
</organism>
<keyword evidence="3" id="KW-1003">Cell membrane</keyword>
<sequence>MVLVNASVAKGNKRRESNSNSKNLKTKWSLGEAMVWSVSVLCMQGSSWSPKSPSGSLVLIFSLCFALVIYNAYAAFITSVLSVRVASIRGLGDLLESDFHFGYPLGGQDEAFLRLVHILNQINPINTIQYYLSLVNDTALRRLYLRGLVRNHGVHEASSGLLKASHGGYAFFVSARLGRKALNSFIAQDKRCAIQELTVEATKSSIALPMGTTSPYRRLINLSLLRMREAGVLGPIQERMLPPMPRCQAYSAFNSASLTDVYSAFLVLGGGLAAAICVGLSEKLWKHRIFIGHWVAIKWAGKDRAESICDQQSASAHRQTHKRSRFQHDIQWVD</sequence>
<dbReference type="Pfam" id="PF00060">
    <property type="entry name" value="Lig_chan"/>
    <property type="match status" value="1"/>
</dbReference>
<evidence type="ECO:0000256" key="1">
    <source>
        <dbReference type="ARBA" id="ARBA00004651"/>
    </source>
</evidence>
<dbReference type="InParanoid" id="A0A2J7Q441"/>
<dbReference type="AlphaFoldDB" id="A0A2J7Q441"/>
<name>A0A2J7Q441_9NEOP</name>
<feature type="domain" description="Ionotropic glutamate receptor C-terminal" evidence="11">
    <location>
        <begin position="16"/>
        <end position="272"/>
    </location>
</feature>
<evidence type="ECO:0000313" key="13">
    <source>
        <dbReference type="Proteomes" id="UP000235965"/>
    </source>
</evidence>
<evidence type="ECO:0000313" key="12">
    <source>
        <dbReference type="EMBL" id="PNF23358.1"/>
    </source>
</evidence>
<comment type="caution">
    <text evidence="12">The sequence shown here is derived from an EMBL/GenBank/DDBJ whole genome shotgun (WGS) entry which is preliminary data.</text>
</comment>
<dbReference type="OrthoDB" id="8186464at2759"/>
<dbReference type="InterPro" id="IPR001320">
    <property type="entry name" value="Iontro_rcpt_C"/>
</dbReference>
<dbReference type="GO" id="GO:0050906">
    <property type="term" value="P:detection of stimulus involved in sensory perception"/>
    <property type="evidence" value="ECO:0007669"/>
    <property type="project" value="UniProtKB-ARBA"/>
</dbReference>
<evidence type="ECO:0000256" key="6">
    <source>
        <dbReference type="ARBA" id="ARBA00023136"/>
    </source>
</evidence>
<evidence type="ECO:0000256" key="2">
    <source>
        <dbReference type="ARBA" id="ARBA00008685"/>
    </source>
</evidence>
<evidence type="ECO:0000259" key="11">
    <source>
        <dbReference type="Pfam" id="PF00060"/>
    </source>
</evidence>
<evidence type="ECO:0000256" key="10">
    <source>
        <dbReference type="SAM" id="Phobius"/>
    </source>
</evidence>
<feature type="region of interest" description="Disordered" evidence="9">
    <location>
        <begin position="1"/>
        <end position="23"/>
    </location>
</feature>
<dbReference type="STRING" id="105785.A0A2J7Q441"/>
<proteinExistence type="inferred from homology"/>
<dbReference type="Gene3D" id="1.10.287.70">
    <property type="match status" value="1"/>
</dbReference>
<keyword evidence="13" id="KW-1185">Reference proteome</keyword>
<accession>A0A2J7Q441</accession>
<dbReference type="PANTHER" id="PTHR42643:SF33">
    <property type="entry name" value="GLUTAMATE RECEPTOR 2-LIKE PROTEIN"/>
    <property type="match status" value="1"/>
</dbReference>
<keyword evidence="5 10" id="KW-1133">Transmembrane helix</keyword>
<evidence type="ECO:0000256" key="7">
    <source>
        <dbReference type="ARBA" id="ARBA00023170"/>
    </source>
</evidence>
<evidence type="ECO:0000256" key="3">
    <source>
        <dbReference type="ARBA" id="ARBA00022475"/>
    </source>
</evidence>
<comment type="subcellular location">
    <subcellularLocation>
        <location evidence="1">Cell membrane</location>
        <topology evidence="1">Multi-pass membrane protein</topology>
    </subcellularLocation>
</comment>
<dbReference type="Gene3D" id="3.40.190.10">
    <property type="entry name" value="Periplasmic binding protein-like II"/>
    <property type="match status" value="2"/>
</dbReference>